<feature type="transmembrane region" description="Helical" evidence="2">
    <location>
        <begin position="48"/>
        <end position="72"/>
    </location>
</feature>
<dbReference type="InterPro" id="IPR046368">
    <property type="entry name" value="Tag1"/>
</dbReference>
<keyword evidence="2" id="KW-0472">Membrane</keyword>
<dbReference type="Proteomes" id="UP000717515">
    <property type="component" value="Unassembled WGS sequence"/>
</dbReference>
<evidence type="ECO:0008006" key="5">
    <source>
        <dbReference type="Google" id="ProtNLM"/>
    </source>
</evidence>
<evidence type="ECO:0000313" key="3">
    <source>
        <dbReference type="EMBL" id="KAG9326934.1"/>
    </source>
</evidence>
<dbReference type="PANTHER" id="PTHR35895">
    <property type="entry name" value="CHROMOSOME 16, WHOLE GENOME SHOTGUN SEQUENCE"/>
    <property type="match status" value="1"/>
</dbReference>
<feature type="region of interest" description="Disordered" evidence="1">
    <location>
        <begin position="1551"/>
        <end position="1590"/>
    </location>
</feature>
<evidence type="ECO:0000313" key="4">
    <source>
        <dbReference type="Proteomes" id="UP000717515"/>
    </source>
</evidence>
<name>A0A9P8D166_MORAP</name>
<dbReference type="EMBL" id="JAIFTL010000011">
    <property type="protein sequence ID" value="KAG9326934.1"/>
    <property type="molecule type" value="Genomic_DNA"/>
</dbReference>
<comment type="caution">
    <text evidence="3">The sequence shown here is derived from an EMBL/GenBank/DDBJ whole genome shotgun (WGS) entry which is preliminary data.</text>
</comment>
<evidence type="ECO:0000256" key="1">
    <source>
        <dbReference type="SAM" id="MobiDB-lite"/>
    </source>
</evidence>
<dbReference type="PANTHER" id="PTHR35895:SF1">
    <property type="entry name" value="LIPID-BINDING SERUM GLYCOPROTEIN C-TERMINAL DOMAIN-CONTAINING PROTEIN"/>
    <property type="match status" value="1"/>
</dbReference>
<protein>
    <recommendedName>
        <fullName evidence="5">Pre-rRNA processing protein</fullName>
    </recommendedName>
</protein>
<keyword evidence="2" id="KW-1133">Transmembrane helix</keyword>
<keyword evidence="2" id="KW-0812">Transmembrane</keyword>
<accession>A0A9P8D166</accession>
<sequence>MSHHDTAAANAAAGNLPYREDEIEYDEFDEHDEVVKPTARPFYKRRRFWIFCALITVVLVAVLVPIILLVILPKVAQSIVDGSTLAFSTISITEPTNTTMVMSMEGQLGNAGPFHATVSYPEPIEVYYKDTLLGAMDPLPDTKASGGSGTVVGQSRFTITNDEAFSAFSRNMLGDESFVWTLKSTVQIRAMGRTIKDLKLNKDITLLGMNGFPQVEILSFNLPSDAANGQGINLAIDTGLMNPSPIGVTLGTVVLDISYQGTRLGQVRATGASLQGNSLSILNLTGIMEPQTTPEGLAKVSGLFSAYIAGLASETTAKGVAVLPNGQDRVNWLSAGLEAMVLNVKLQSPVPLNIIRSIELGPMGMNWTNTDDYAPMATSPKVVAGFQMPFGFSLNVTRVQNNMTVVYQNKSMATVNALEWGAATTIKVDNSSSIEFALPPTPFTIGADAHADFDTFVKELTVNNAQGFQVQGFASTVAQTPIGEVTITGIPFKSDVSLSGLQGLATEPTVIHNLTVIGGIPAGLQIALDLTMVNPSALTIATGPGAEGIVSFDMVFQGDNVGTVILDDLTLVPGPNRRLAGALFTPTGTAGGQALLQQYMTNQPSVVDVIGSLSSSAIAPLANGLAEVHIQSEMPGNPAKLLLGTSLTILSDTATTGIAATSVTVNNPFMPQLTIKAIKSSVKYHGATLGTLDIPDMTFVVPSVSSALSPPLPLTMDLSIDALLGLIITQAQLNGMNPAPIVALGQMAKDPTYKPDSSLFAGFNLPAFVKSSMVGLLVDVEMSVNVLVGEYATSMSLTQLAVPTATDDTILLLLPIVGTPIAQAIVDKAILSFESIMINNPAETSFSTNINGLIAETGPFDSQIAFPEGSTVSWVSGDAIRPIGQIAMPTVTAGANVGAPLVLSNVSFAVADAAAMGDFVGYSLKAETFEWEVSANNMVIFAMGAPIPHLHMKKRVVLKGFNNLQGLKINAFNLPSNDPDGIHLVLAATLPNPSSVGIELGTVSFTNIYQGQALGFVQTVGLSLQPNSVSPVNMAGTLVRQTTEAGLAALGDLFAVTLAGGSPSLVVKGRSVTPASGPVSWLNAAFGSLEMTVSLPSIGKQNIITGVQLKTMTLDFTVADPYSAMTSSDNIEASYHMPFTFPLNVSSVAQTMNLQLPKGNTVAVLSMPMSPATTIADGVLRTGYSNQPLKVTEGGRDVFKAFNKVLTTEAGVQFFLDGVIDTIADTAAGSVKIANISASVLTGMVGMNLNSSPVTVTGISISGGTAQSIEVRNTVNLQNPSGLTVMAGDVTLDVGFGGYPMGKVVVPGMVLRPGANSLPAIMKLQPPNAYLRDHFLSAYVAGGVFKLDITGSALSTPIEPLQLAMASLKMSPVISGITDKLIIDGMSKGSPIMANMLQMTEPRVTRVQIGIYNPFDTELQITHIKANNTWDGKFFGSIDQDVTANVPAKSMMLSPPVNLVSPAGPSFLLTVLGKLMVVYPTLAAGLPNSVPFDISSVITAKIGGASGYEGNVAYTQLQTVIVIQTVKEYTDEPAPLPISAAPVTATATATAPAESTATATATAAPSPVVTSEAPVPTDAPAPTAAPAEPTPTAVMAPAVFKRQLPAADVPFTGTNDEALLLFKQEVSKACAAVGVTPLF</sequence>
<reference evidence="3" key="1">
    <citation type="submission" date="2021-07" db="EMBL/GenBank/DDBJ databases">
        <title>Draft genome of Mortierella alpina, strain LL118, isolated from an aspen leaf litter sample.</title>
        <authorList>
            <person name="Yang S."/>
            <person name="Vinatzer B.A."/>
        </authorList>
    </citation>
    <scope>NUCLEOTIDE SEQUENCE</scope>
    <source>
        <strain evidence="3">LL118</strain>
    </source>
</reference>
<gene>
    <name evidence="3" type="ORF">KVV02_001884</name>
</gene>
<evidence type="ECO:0000256" key="2">
    <source>
        <dbReference type="SAM" id="Phobius"/>
    </source>
</evidence>
<proteinExistence type="predicted"/>
<organism evidence="3 4">
    <name type="scientific">Mortierella alpina</name>
    <name type="common">Oleaginous fungus</name>
    <name type="synonym">Mortierella renispora</name>
    <dbReference type="NCBI Taxonomy" id="64518"/>
    <lineage>
        <taxon>Eukaryota</taxon>
        <taxon>Fungi</taxon>
        <taxon>Fungi incertae sedis</taxon>
        <taxon>Mucoromycota</taxon>
        <taxon>Mortierellomycotina</taxon>
        <taxon>Mortierellomycetes</taxon>
        <taxon>Mortierellales</taxon>
        <taxon>Mortierellaceae</taxon>
        <taxon>Mortierella</taxon>
    </lineage>
</organism>
<dbReference type="GO" id="GO:0000329">
    <property type="term" value="C:fungal-type vacuole membrane"/>
    <property type="evidence" value="ECO:0007669"/>
    <property type="project" value="InterPro"/>
</dbReference>
<dbReference type="InterPro" id="IPR022185">
    <property type="entry name" value="DUF3712"/>
</dbReference>
<dbReference type="Pfam" id="PF12505">
    <property type="entry name" value="DUF3712"/>
    <property type="match status" value="4"/>
</dbReference>